<accession>H3SKE4</accession>
<keyword evidence="2" id="KW-1185">Reference proteome</keyword>
<organism evidence="1 2">
    <name type="scientific">Paenibacillus dendritiformis C454</name>
    <dbReference type="NCBI Taxonomy" id="1131935"/>
    <lineage>
        <taxon>Bacteria</taxon>
        <taxon>Bacillati</taxon>
        <taxon>Bacillota</taxon>
        <taxon>Bacilli</taxon>
        <taxon>Bacillales</taxon>
        <taxon>Paenibacillaceae</taxon>
        <taxon>Paenibacillus</taxon>
    </lineage>
</organism>
<gene>
    <name evidence="1" type="ORF">PDENDC454_20140</name>
</gene>
<dbReference type="PATRIC" id="fig|1131935.3.peg.4194"/>
<protein>
    <submittedName>
        <fullName evidence="1">Uncharacterized protein</fullName>
    </submittedName>
</protein>
<evidence type="ECO:0000313" key="1">
    <source>
        <dbReference type="EMBL" id="EHQ60434.1"/>
    </source>
</evidence>
<dbReference type="AlphaFoldDB" id="H3SKE4"/>
<dbReference type="Proteomes" id="UP000003900">
    <property type="component" value="Unassembled WGS sequence"/>
</dbReference>
<reference evidence="1 2" key="1">
    <citation type="journal article" date="2012" name="J. Bacteriol.">
        <title>Genome Sequence of the Pattern-Forming Social Bacterium Paenibacillus dendritiformis C454 Chiral Morphotype.</title>
        <authorList>
            <person name="Sirota-Madi A."/>
            <person name="Olender T."/>
            <person name="Helman Y."/>
            <person name="Brainis I."/>
            <person name="Finkelshtein A."/>
            <person name="Roth D."/>
            <person name="Hagai E."/>
            <person name="Leshkowitz D."/>
            <person name="Brodsky L."/>
            <person name="Galatenko V."/>
            <person name="Nikolaev V."/>
            <person name="Gutnick D.L."/>
            <person name="Lancet D."/>
            <person name="Ben-Jacob E."/>
        </authorList>
    </citation>
    <scope>NUCLEOTIDE SEQUENCE [LARGE SCALE GENOMIC DNA]</scope>
    <source>
        <strain evidence="1 2">C454</strain>
    </source>
</reference>
<evidence type="ECO:0000313" key="2">
    <source>
        <dbReference type="Proteomes" id="UP000003900"/>
    </source>
</evidence>
<name>H3SKE4_9BACL</name>
<dbReference type="EMBL" id="AHKH01000070">
    <property type="protein sequence ID" value="EHQ60434.1"/>
    <property type="molecule type" value="Genomic_DNA"/>
</dbReference>
<sequence>SLRIAGFSELAQWANFCSACFRMLRKKRQDLIVLTSYPITVPYVPAANGTVMLSYHRRSNPEGLMPLFLRNTSAK</sequence>
<feature type="non-terminal residue" evidence="1">
    <location>
        <position position="1"/>
    </location>
</feature>
<comment type="caution">
    <text evidence="1">The sequence shown here is derived from an EMBL/GenBank/DDBJ whole genome shotgun (WGS) entry which is preliminary data.</text>
</comment>
<proteinExistence type="predicted"/>